<sequence>MRLTVSHSTRYRYDPPVRNVTQSLKLSASRFAGQQVLNWHITAEGATIGSPFVDGFGDTVFTLTASGPLDSLEVLVTGTVTTQDHAGVLKGHREKASPQVFLRATAATRADEAILALAQKVKADNAQASQLDIAHALSQAVSDAVRYAPGSTHAHTSAAEALAEGQGVCQDHTQVLIAMARSVGLPARYVSGYLFADADGVPHEAAHAWAEIYIDTLGWVGFDCANRCCPTEYYIRLGSGLDARDAAPIRGIHSGGSEEQLDVSVVVKQSQQ</sequence>
<dbReference type="InterPro" id="IPR013589">
    <property type="entry name" value="Bac_transglu_N"/>
</dbReference>
<dbReference type="Pfam" id="PF01841">
    <property type="entry name" value="Transglut_core"/>
    <property type="match status" value="1"/>
</dbReference>
<dbReference type="RefSeq" id="WP_050659522.1">
    <property type="nucleotide sequence ID" value="NZ_RJUL01000007.1"/>
</dbReference>
<dbReference type="SMART" id="SM00460">
    <property type="entry name" value="TGc"/>
    <property type="match status" value="1"/>
</dbReference>
<reference evidence="2 3" key="1">
    <citation type="submission" date="2018-11" db="EMBL/GenBank/DDBJ databases">
        <title>Genomic Encyclopedia of Type Strains, Phase IV (KMG-IV): sequencing the most valuable type-strain genomes for metagenomic binning, comparative biology and taxonomic classification.</title>
        <authorList>
            <person name="Goeker M."/>
        </authorList>
    </citation>
    <scope>NUCLEOTIDE SEQUENCE [LARGE SCALE GENOMIC DNA]</scope>
    <source>
        <strain evidence="2 3">DSM 21945</strain>
    </source>
</reference>
<dbReference type="SUPFAM" id="SSF54001">
    <property type="entry name" value="Cysteine proteinases"/>
    <property type="match status" value="1"/>
</dbReference>
<comment type="caution">
    <text evidence="2">The sequence shown here is derived from an EMBL/GenBank/DDBJ whole genome shotgun (WGS) entry which is preliminary data.</text>
</comment>
<evidence type="ECO:0000259" key="1">
    <source>
        <dbReference type="SMART" id="SM00460"/>
    </source>
</evidence>
<proteinExistence type="predicted"/>
<dbReference type="Proteomes" id="UP000268033">
    <property type="component" value="Unassembled WGS sequence"/>
</dbReference>
<dbReference type="PANTHER" id="PTHR33490:SF6">
    <property type="entry name" value="SLL1049 PROTEIN"/>
    <property type="match status" value="1"/>
</dbReference>
<dbReference type="OrthoDB" id="9804872at2"/>
<gene>
    <name evidence="2" type="ORF">EDC28_107200</name>
</gene>
<feature type="domain" description="Transglutaminase-like" evidence="1">
    <location>
        <begin position="161"/>
        <end position="226"/>
    </location>
</feature>
<dbReference type="AlphaFoldDB" id="A0A3N1P9B4"/>
<keyword evidence="3" id="KW-1185">Reference proteome</keyword>
<dbReference type="GO" id="GO:0008233">
    <property type="term" value="F:peptidase activity"/>
    <property type="evidence" value="ECO:0007669"/>
    <property type="project" value="UniProtKB-KW"/>
</dbReference>
<dbReference type="Pfam" id="PF08379">
    <property type="entry name" value="Bact_transglu_N"/>
    <property type="match status" value="1"/>
</dbReference>
<dbReference type="STRING" id="584787.GCA_001247655_00606"/>
<dbReference type="EMBL" id="RJUL01000007">
    <property type="protein sequence ID" value="ROQ24318.1"/>
    <property type="molecule type" value="Genomic_DNA"/>
</dbReference>
<dbReference type="InterPro" id="IPR038765">
    <property type="entry name" value="Papain-like_cys_pep_sf"/>
</dbReference>
<evidence type="ECO:0000313" key="3">
    <source>
        <dbReference type="Proteomes" id="UP000268033"/>
    </source>
</evidence>
<dbReference type="InterPro" id="IPR002931">
    <property type="entry name" value="Transglutaminase-like"/>
</dbReference>
<dbReference type="PANTHER" id="PTHR33490">
    <property type="entry name" value="BLR5614 PROTEIN-RELATED"/>
    <property type="match status" value="1"/>
</dbReference>
<protein>
    <submittedName>
        <fullName evidence="2">Transglutaminase-like putative cysteine protease</fullName>
    </submittedName>
</protein>
<dbReference type="GO" id="GO:0006508">
    <property type="term" value="P:proteolysis"/>
    <property type="evidence" value="ECO:0007669"/>
    <property type="project" value="UniProtKB-KW"/>
</dbReference>
<keyword evidence="2" id="KW-0645">Protease</keyword>
<organism evidence="2 3">
    <name type="scientific">Gallaecimonas pentaromativorans</name>
    <dbReference type="NCBI Taxonomy" id="584787"/>
    <lineage>
        <taxon>Bacteria</taxon>
        <taxon>Pseudomonadati</taxon>
        <taxon>Pseudomonadota</taxon>
        <taxon>Gammaproteobacteria</taxon>
        <taxon>Enterobacterales</taxon>
        <taxon>Gallaecimonadaceae</taxon>
        <taxon>Gallaecimonas</taxon>
    </lineage>
</organism>
<accession>A0A3N1P9B4</accession>
<evidence type="ECO:0000313" key="2">
    <source>
        <dbReference type="EMBL" id="ROQ24318.1"/>
    </source>
</evidence>
<keyword evidence="2" id="KW-0378">Hydrolase</keyword>
<name>A0A3N1P9B4_9GAMM</name>
<dbReference type="Gene3D" id="3.10.620.30">
    <property type="match status" value="1"/>
</dbReference>